<evidence type="ECO:0000259" key="2">
    <source>
        <dbReference type="PROSITE" id="PS50093"/>
    </source>
</evidence>
<feature type="domain" description="PKD" evidence="2">
    <location>
        <begin position="589"/>
        <end position="622"/>
    </location>
</feature>
<feature type="domain" description="PKD" evidence="2">
    <location>
        <begin position="421"/>
        <end position="444"/>
    </location>
</feature>
<dbReference type="EMBL" id="JAHSPG010000003">
    <property type="protein sequence ID" value="MBV4357050.1"/>
    <property type="molecule type" value="Genomic_DNA"/>
</dbReference>
<dbReference type="SMART" id="SM00089">
    <property type="entry name" value="PKD"/>
    <property type="match status" value="6"/>
</dbReference>
<dbReference type="Proteomes" id="UP000812270">
    <property type="component" value="Unassembled WGS sequence"/>
</dbReference>
<evidence type="ECO:0000256" key="1">
    <source>
        <dbReference type="SAM" id="SignalP"/>
    </source>
</evidence>
<accession>A0A9E2SAU4</accession>
<dbReference type="InterPro" id="IPR026341">
    <property type="entry name" value="T9SS_type_B"/>
</dbReference>
<gene>
    <name evidence="3" type="ORF">KTO63_07840</name>
</gene>
<feature type="domain" description="PKD" evidence="2">
    <location>
        <begin position="141"/>
        <end position="187"/>
    </location>
</feature>
<proteinExistence type="predicted"/>
<comment type="caution">
    <text evidence="3">The sequence shown here is derived from an EMBL/GenBank/DDBJ whole genome shotgun (WGS) entry which is preliminary data.</text>
</comment>
<evidence type="ECO:0000313" key="3">
    <source>
        <dbReference type="EMBL" id="MBV4357050.1"/>
    </source>
</evidence>
<dbReference type="PROSITE" id="PS50093">
    <property type="entry name" value="PKD"/>
    <property type="match status" value="5"/>
</dbReference>
<dbReference type="Pfam" id="PF18911">
    <property type="entry name" value="PKD_4"/>
    <property type="match status" value="3"/>
</dbReference>
<keyword evidence="4" id="KW-1185">Reference proteome</keyword>
<dbReference type="NCBIfam" id="TIGR04131">
    <property type="entry name" value="Bac_Flav_CTERM"/>
    <property type="match status" value="1"/>
</dbReference>
<dbReference type="CDD" id="cd00146">
    <property type="entry name" value="PKD"/>
    <property type="match status" value="3"/>
</dbReference>
<organism evidence="3 4">
    <name type="scientific">Pinibacter aurantiacus</name>
    <dbReference type="NCBI Taxonomy" id="2851599"/>
    <lineage>
        <taxon>Bacteria</taxon>
        <taxon>Pseudomonadati</taxon>
        <taxon>Bacteroidota</taxon>
        <taxon>Chitinophagia</taxon>
        <taxon>Chitinophagales</taxon>
        <taxon>Chitinophagaceae</taxon>
        <taxon>Pinibacter</taxon>
    </lineage>
</organism>
<feature type="domain" description="PKD" evidence="2">
    <location>
        <begin position="39"/>
        <end position="87"/>
    </location>
</feature>
<feature type="signal peptide" evidence="1">
    <location>
        <begin position="1"/>
        <end position="18"/>
    </location>
</feature>
<dbReference type="AlphaFoldDB" id="A0A9E2SAU4"/>
<dbReference type="InterPro" id="IPR022409">
    <property type="entry name" value="PKD/Chitinase_dom"/>
</dbReference>
<feature type="chain" id="PRO_5039293336" evidence="1">
    <location>
        <begin position="19"/>
        <end position="913"/>
    </location>
</feature>
<name>A0A9E2SAU4_9BACT</name>
<sequence>MRQLVFLLVTIFSSQLQAQQTIENNISAIVDCNNRTAFTFSDTDPHDEWQLVEWNFGDGTSVNEMPVAASIAHIYSNPNSATYVVSVKKKNVITQQISTATRTVFVVNEEPSFSADVLETCLQNKVTFVPVGIKSQFINKYQWDFGDGKITVKTNTKLSPKFDASISYTFDDPGAYNVKLAIADTNGCSRSFECPTAIHIKGPVAKFKATSVTSCKEENFTRTIKDASVPDKTTAINKWEWYVWESGSAVPARPTMIFDNAHPMSAGGVVFPFSNIVHAYKGYSVKLIVTDNEGCISAAKTSSSYIKSYWPKAAFEAGKTLLCNENDAQLNDASSGNKLDYTWSYGDGETGSTSVSHSHTFINDGLYSVKLTVAEKQMNTCKDEVVKDDYIKIVNVKAAFEMSDIRQCAPVPVSFTDHSINAASYNWDFGDGAVSTESQPAHTFEAGDQSITLTVKSPGNECASSAAIPLHAYQKPNVSIEGNEVVCLKKNVTALAYRSEIKGNDAPTAYEWKLDGAPTSNEARFINDCRQPGAHNITLTVNTSEHCAGSAEKNIKIDSVVSSFTFDNTNHCVENNSVVFKNNSTSFYPAIFDWSFGDGIASGDFAPQHTYAASGEYATMLTTKTPYCSAIFPGEYKVVIYNNPSIEISGDQNVCVGVPVDFTLLNKGNDVLTKYVWYVDGGEASATNSGKQQYKFDQVGSVKIAASVTSLQGCSANAPAVNVNVKPYPVLDETNAYTVKSGDVVVLKSGTNSDNLQHNWSPQTGLSCYECASPVFNSTASIQYHLAVSTPEGCAVEKDIVVTVIKDIDVPVNNPCPGITMPNAFTPNGDGQNEVFYVKGCSISFVKKLSIYDKFGRCVFMRENFLPNDKQFGWDGKVNGVTVSQTDTFVYIAEFVDKQGKTQSLKGTVLLLK</sequence>
<keyword evidence="1" id="KW-0732">Signal</keyword>
<reference evidence="3" key="1">
    <citation type="submission" date="2021-06" db="EMBL/GenBank/DDBJ databases">
        <authorList>
            <person name="Huq M.A."/>
        </authorList>
    </citation>
    <scope>NUCLEOTIDE SEQUENCE</scope>
    <source>
        <strain evidence="3">MAH-26</strain>
    </source>
</reference>
<evidence type="ECO:0000313" key="4">
    <source>
        <dbReference type="Proteomes" id="UP000812270"/>
    </source>
</evidence>
<dbReference type="RefSeq" id="WP_217790672.1">
    <property type="nucleotide sequence ID" value="NZ_JAHSPG010000003.1"/>
</dbReference>
<dbReference type="InterPro" id="IPR000601">
    <property type="entry name" value="PKD_dom"/>
</dbReference>
<dbReference type="Pfam" id="PF13585">
    <property type="entry name" value="CHU_C"/>
    <property type="match status" value="1"/>
</dbReference>
<protein>
    <submittedName>
        <fullName evidence="3">PKD domain-containing protein</fullName>
    </submittedName>
</protein>
<feature type="domain" description="PKD" evidence="2">
    <location>
        <begin position="311"/>
        <end position="375"/>
    </location>
</feature>